<accession>A0A8S5REU2</accession>
<name>A0A8S5REU2_9VIRU</name>
<dbReference type="EMBL" id="BK059100">
    <property type="protein sequence ID" value="DAE29879.1"/>
    <property type="molecule type" value="Genomic_DNA"/>
</dbReference>
<feature type="region of interest" description="Disordered" evidence="1">
    <location>
        <begin position="107"/>
        <end position="133"/>
    </location>
</feature>
<evidence type="ECO:0000313" key="2">
    <source>
        <dbReference type="EMBL" id="DAE29879.1"/>
    </source>
</evidence>
<organism evidence="2">
    <name type="scientific">virus sp. ctqEG8</name>
    <dbReference type="NCBI Taxonomy" id="2827998"/>
    <lineage>
        <taxon>Viruses</taxon>
    </lineage>
</organism>
<protein>
    <submittedName>
        <fullName evidence="2">Dehydrogenase accessory protein</fullName>
    </submittedName>
</protein>
<feature type="compositionally biased region" description="Polar residues" evidence="1">
    <location>
        <begin position="122"/>
        <end position="133"/>
    </location>
</feature>
<proteinExistence type="predicted"/>
<reference evidence="2" key="1">
    <citation type="journal article" date="2021" name="Proc. Natl. Acad. Sci. U.S.A.">
        <title>A Catalog of Tens of Thousands of Viruses from Human Metagenomes Reveals Hidden Associations with Chronic Diseases.</title>
        <authorList>
            <person name="Tisza M.J."/>
            <person name="Buck C.B."/>
        </authorList>
    </citation>
    <scope>NUCLEOTIDE SEQUENCE</scope>
    <source>
        <strain evidence="2">CtqEG8</strain>
    </source>
</reference>
<evidence type="ECO:0000256" key="1">
    <source>
        <dbReference type="SAM" id="MobiDB-lite"/>
    </source>
</evidence>
<feature type="compositionally biased region" description="Basic and acidic residues" evidence="1">
    <location>
        <begin position="107"/>
        <end position="121"/>
    </location>
</feature>
<sequence>MDDTQKRLLAKQKHAYYENYREYWKANGLCTHCGHVREDARYKTCEKCRKRSKEANEKYSEISGMPRKEYVRIFAKKRRDRLTAEGLCYVCGKEPVMPGTRWCKKCSESETKRRKELRNESASKPNGTNAESN</sequence>